<dbReference type="RefSeq" id="WP_154780320.1">
    <property type="nucleotide sequence ID" value="NZ_WMBC01000006.1"/>
</dbReference>
<dbReference type="EMBL" id="WMBC01000006">
    <property type="protein sequence ID" value="MTD61363.1"/>
    <property type="molecule type" value="Genomic_DNA"/>
</dbReference>
<dbReference type="AlphaFoldDB" id="A0A844GH20"/>
<organism evidence="1 2">
    <name type="scientific">Blautia luti DSM 14534 = JCM 17040</name>
    <dbReference type="NCBI Taxonomy" id="649762"/>
    <lineage>
        <taxon>Bacteria</taxon>
        <taxon>Bacillati</taxon>
        <taxon>Bacillota</taxon>
        <taxon>Clostridia</taxon>
        <taxon>Lachnospirales</taxon>
        <taxon>Lachnospiraceae</taxon>
        <taxon>Blautia</taxon>
    </lineage>
</organism>
<comment type="caution">
    <text evidence="1">The sequence shown here is derived from an EMBL/GenBank/DDBJ whole genome shotgun (WGS) entry which is preliminary data.</text>
</comment>
<protein>
    <recommendedName>
        <fullName evidence="3">Apea-like HEPN domain-containing protein</fullName>
    </recommendedName>
</protein>
<evidence type="ECO:0000313" key="2">
    <source>
        <dbReference type="Proteomes" id="UP000437824"/>
    </source>
</evidence>
<sequence>MERTYDLEVYAIVLGAQESLLQIQMPYSFELKKMKLSDTLIKDEILNARGQVDEKYISSDLSSDGDPEFIFIEKRITESISVGLLTSKIEEVFENIVHKINLEMIRVIQALHVVQDGNIEVAEKFFFFHSKQGIMNVNLRKKLSIDEPISVYDDFYNWNNDNAELFRKLVDFPEDFYEKMKVIFGRFERGYSTSKIDDAYKNLVTLSEMILIGYNSDDRQKAKKQKFANRLAASIATDDDAQNVYDDAIRIYKDRSDETHEGKNENITQQELKILRNYVRRLLLNYLDFCYDKYKLEHILEYDVWRKNYILKLISIVERLKEDGYLNSSARESDN</sequence>
<reference evidence="1 2" key="1">
    <citation type="submission" date="2019-11" db="EMBL/GenBank/DDBJ databases">
        <title>Draft genome sequence of Blautia luti DSM 14534T, isolated from human stool.</title>
        <authorList>
            <person name="Ortiz R."/>
            <person name="Melis-Arcos F."/>
            <person name="Covarrubias P."/>
            <person name="Cardenas J.P."/>
            <person name="Perez-Donoso J."/>
            <person name="Almonacid D."/>
        </authorList>
    </citation>
    <scope>NUCLEOTIDE SEQUENCE [LARGE SCALE GENOMIC DNA]</scope>
    <source>
        <strain evidence="1 2">DSM 14534</strain>
    </source>
</reference>
<accession>A0A844GH20</accession>
<gene>
    <name evidence="1" type="ORF">GKZ57_08795</name>
</gene>
<dbReference type="Proteomes" id="UP000437824">
    <property type="component" value="Unassembled WGS sequence"/>
</dbReference>
<name>A0A844GH20_9FIRM</name>
<evidence type="ECO:0008006" key="3">
    <source>
        <dbReference type="Google" id="ProtNLM"/>
    </source>
</evidence>
<evidence type="ECO:0000313" key="1">
    <source>
        <dbReference type="EMBL" id="MTD61363.1"/>
    </source>
</evidence>
<proteinExistence type="predicted"/>